<dbReference type="Gene3D" id="1.10.1760.20">
    <property type="match status" value="1"/>
</dbReference>
<evidence type="ECO:0000256" key="1">
    <source>
        <dbReference type="SAM" id="Phobius"/>
    </source>
</evidence>
<feature type="transmembrane region" description="Helical" evidence="1">
    <location>
        <begin position="78"/>
        <end position="99"/>
    </location>
</feature>
<sequence length="183" mass="20294">MSSRRITQSRRIAVMAVLAPVAYLLSLQPKIPFPPLPFLALELWEVPVYFALLFYDFRTALGVEAIVFLVIMSTESYLLLGPVYNLIAVLLTMLGYMFAERLSAGWSKLGVATGVAFRVAGMSLVNWSLLRYPPPVGFSIPVHVLDATLWLYGVFNAVVAAYSLTLALLLNTAVRRSLKVRRA</sequence>
<feature type="transmembrane region" description="Helical" evidence="1">
    <location>
        <begin position="149"/>
        <end position="174"/>
    </location>
</feature>
<evidence type="ECO:0008006" key="4">
    <source>
        <dbReference type="Google" id="ProtNLM"/>
    </source>
</evidence>
<feature type="transmembrane region" description="Helical" evidence="1">
    <location>
        <begin position="48"/>
        <end position="71"/>
    </location>
</feature>
<dbReference type="Proteomes" id="UP000240322">
    <property type="component" value="Unassembled WGS sequence"/>
</dbReference>
<keyword evidence="1" id="KW-0472">Membrane</keyword>
<reference evidence="2 3" key="1">
    <citation type="submission" date="2017-04" db="EMBL/GenBank/DDBJ databases">
        <title>Novel microbial lineages endemic to geothermal iron-oxide mats fill important gaps in the evolutionary history of Archaea.</title>
        <authorList>
            <person name="Jay Z.J."/>
            <person name="Beam J.P."/>
            <person name="Dlakic M."/>
            <person name="Rusch D.B."/>
            <person name="Kozubal M.A."/>
            <person name="Inskeep W.P."/>
        </authorList>
    </citation>
    <scope>NUCLEOTIDE SEQUENCE [LARGE SCALE GENOMIC DNA]</scope>
    <source>
        <strain evidence="2">OSP_D</strain>
    </source>
</reference>
<comment type="caution">
    <text evidence="2">The sequence shown here is derived from an EMBL/GenBank/DDBJ whole genome shotgun (WGS) entry which is preliminary data.</text>
</comment>
<keyword evidence="1" id="KW-1133">Transmembrane helix</keyword>
<protein>
    <recommendedName>
        <fullName evidence="4">ECF transporter S component</fullName>
    </recommendedName>
</protein>
<name>A0A2R6AZH1_9ARCH</name>
<keyword evidence="1" id="KW-0812">Transmembrane</keyword>
<accession>A0A2R6AZH1</accession>
<evidence type="ECO:0000313" key="2">
    <source>
        <dbReference type="EMBL" id="PSN91678.1"/>
    </source>
</evidence>
<dbReference type="AlphaFoldDB" id="A0A2R6AZH1"/>
<evidence type="ECO:0000313" key="3">
    <source>
        <dbReference type="Proteomes" id="UP000240322"/>
    </source>
</evidence>
<dbReference type="EMBL" id="NEXE01000020">
    <property type="protein sequence ID" value="PSN91678.1"/>
    <property type="molecule type" value="Genomic_DNA"/>
</dbReference>
<proteinExistence type="predicted"/>
<gene>
    <name evidence="2" type="ORF">B9Q03_03570</name>
</gene>
<feature type="transmembrane region" description="Helical" evidence="1">
    <location>
        <begin position="12"/>
        <end position="28"/>
    </location>
</feature>
<organism evidence="2 3">
    <name type="scientific">Candidatus Marsarchaeota G2 archaeon OSP_D</name>
    <dbReference type="NCBI Taxonomy" id="1978157"/>
    <lineage>
        <taxon>Archaea</taxon>
        <taxon>Candidatus Marsarchaeota</taxon>
        <taxon>Candidatus Marsarchaeota group 2</taxon>
    </lineage>
</organism>